<feature type="non-terminal residue" evidence="2">
    <location>
        <position position="1"/>
    </location>
</feature>
<evidence type="ECO:0000256" key="1">
    <source>
        <dbReference type="SAM" id="MobiDB-lite"/>
    </source>
</evidence>
<evidence type="ECO:0000313" key="2">
    <source>
        <dbReference type="EMBL" id="KFM75694.1"/>
    </source>
</evidence>
<dbReference type="Proteomes" id="UP000054359">
    <property type="component" value="Unassembled WGS sequence"/>
</dbReference>
<proteinExistence type="predicted"/>
<organism evidence="2 3">
    <name type="scientific">Stegodyphus mimosarum</name>
    <name type="common">African social velvet spider</name>
    <dbReference type="NCBI Taxonomy" id="407821"/>
    <lineage>
        <taxon>Eukaryota</taxon>
        <taxon>Metazoa</taxon>
        <taxon>Ecdysozoa</taxon>
        <taxon>Arthropoda</taxon>
        <taxon>Chelicerata</taxon>
        <taxon>Arachnida</taxon>
        <taxon>Araneae</taxon>
        <taxon>Araneomorphae</taxon>
        <taxon>Entelegynae</taxon>
        <taxon>Eresoidea</taxon>
        <taxon>Eresidae</taxon>
        <taxon>Stegodyphus</taxon>
    </lineage>
</organism>
<accession>A0A087UEA5</accession>
<feature type="region of interest" description="Disordered" evidence="1">
    <location>
        <begin position="32"/>
        <end position="63"/>
    </location>
</feature>
<evidence type="ECO:0000313" key="3">
    <source>
        <dbReference type="Proteomes" id="UP000054359"/>
    </source>
</evidence>
<gene>
    <name evidence="2" type="ORF">X975_19038</name>
</gene>
<feature type="compositionally biased region" description="Basic and acidic residues" evidence="1">
    <location>
        <begin position="33"/>
        <end position="63"/>
    </location>
</feature>
<name>A0A087UEA5_STEMI</name>
<sequence length="63" mass="7081">DVIPNYTENGGDEELQLRKAVLVNSNAQPNVLESRKWSSHEDCEAEKTKKPIDAPDDSKSVRK</sequence>
<dbReference type="AlphaFoldDB" id="A0A087UEA5"/>
<feature type="non-terminal residue" evidence="2">
    <location>
        <position position="63"/>
    </location>
</feature>
<dbReference type="EMBL" id="KK119426">
    <property type="protein sequence ID" value="KFM75694.1"/>
    <property type="molecule type" value="Genomic_DNA"/>
</dbReference>
<protein>
    <submittedName>
        <fullName evidence="2">Uncharacterized protein</fullName>
    </submittedName>
</protein>
<reference evidence="2 3" key="1">
    <citation type="submission" date="2013-11" db="EMBL/GenBank/DDBJ databases">
        <title>Genome sequencing of Stegodyphus mimosarum.</title>
        <authorList>
            <person name="Bechsgaard J."/>
        </authorList>
    </citation>
    <scope>NUCLEOTIDE SEQUENCE [LARGE SCALE GENOMIC DNA]</scope>
</reference>
<keyword evidence="3" id="KW-1185">Reference proteome</keyword>